<accession>A0A9D2MF32</accession>
<dbReference type="PANTHER" id="PTHR31339:SF9">
    <property type="entry name" value="PLASMIN AND FIBRONECTIN-BINDING PROTEIN A"/>
    <property type="match status" value="1"/>
</dbReference>
<dbReference type="InterPro" id="IPR051801">
    <property type="entry name" value="GH28_Enzymes"/>
</dbReference>
<evidence type="ECO:0000259" key="5">
    <source>
        <dbReference type="PROSITE" id="PS50853"/>
    </source>
</evidence>
<evidence type="ECO:0000256" key="3">
    <source>
        <dbReference type="ARBA" id="ARBA00023295"/>
    </source>
</evidence>
<dbReference type="SUPFAM" id="SSF49265">
    <property type="entry name" value="Fibronectin type III"/>
    <property type="match status" value="1"/>
</dbReference>
<name>A0A9D2MF32_9FIRM</name>
<dbReference type="SUPFAM" id="SSF51126">
    <property type="entry name" value="Pectin lyase-like"/>
    <property type="match status" value="1"/>
</dbReference>
<dbReference type="InterPro" id="IPR011050">
    <property type="entry name" value="Pectin_lyase_fold/virulence"/>
</dbReference>
<evidence type="ECO:0000313" key="7">
    <source>
        <dbReference type="Proteomes" id="UP000824211"/>
    </source>
</evidence>
<dbReference type="InterPro" id="IPR024535">
    <property type="entry name" value="RHGA/B-epi-like_pectate_lyase"/>
</dbReference>
<dbReference type="EMBL" id="DWXX01000153">
    <property type="protein sequence ID" value="HJB59650.1"/>
    <property type="molecule type" value="Genomic_DNA"/>
</dbReference>
<dbReference type="PANTHER" id="PTHR31339">
    <property type="entry name" value="PECTIN LYASE-RELATED"/>
    <property type="match status" value="1"/>
</dbReference>
<dbReference type="AlphaFoldDB" id="A0A9D2MF32"/>
<dbReference type="InterPro" id="IPR012334">
    <property type="entry name" value="Pectin_lyas_fold"/>
</dbReference>
<gene>
    <name evidence="6" type="ORF">H9771_08385</name>
</gene>
<dbReference type="InterPro" id="IPR003961">
    <property type="entry name" value="FN3_dom"/>
</dbReference>
<dbReference type="Gene3D" id="2.160.20.10">
    <property type="entry name" value="Single-stranded right-handed beta-helix, Pectin lyase-like"/>
    <property type="match status" value="1"/>
</dbReference>
<organism evidence="6 7">
    <name type="scientific">Candidatus Faecalibacterium faecipullorum</name>
    <dbReference type="NCBI Taxonomy" id="2838578"/>
    <lineage>
        <taxon>Bacteria</taxon>
        <taxon>Bacillati</taxon>
        <taxon>Bacillota</taxon>
        <taxon>Clostridia</taxon>
        <taxon>Eubacteriales</taxon>
        <taxon>Oscillospiraceae</taxon>
        <taxon>Faecalibacterium</taxon>
    </lineage>
</organism>
<sequence length="496" mass="53106">MSDIHVLSAPDSLTLWWELPACPPDRYEVYLDGAACGATGKTHYTIEGLRPGSRYTVEVRPVGKIEAVTEAEKRRLDVTKPPFGAAGDGKADDTAALQKALDACGAGDCVYLPAGVYRCGALFGHSDTDLYLDEGAVLQGAAEPEAYAPRIRSRFEGTEMDCYASLLNFGALDHAAGPNCEHIRIRGKGTIRGGGYALAWATIQSERERLRGTLDPALVASCENENTIPGRVRGRLIGLVNCRDVRITGLTLADGPSWNVHMVYSRDIVTDHCLFQSEGIWNGDGWDPDSSEGCVLFGCTFRTQDDSVAIKSGKNPEGNVINRPARHIRVFDCRSEFGHGICIGSEISGGVEDVAIWDCDLANSQYGVMVKGTAKRGGGVRGLTVRRCTAPRVMVCQVGYNDDGIPAPCAPVFRDFLFEDLTLTGQYRDADAALTAPGGAAGALTPCAPVVLEGFDAPGHHLQNAVLRRLHLTGSGAQPIQLRRCAGVTLEDIEAL</sequence>
<dbReference type="Pfam" id="PF00295">
    <property type="entry name" value="Glyco_hydro_28"/>
    <property type="match status" value="1"/>
</dbReference>
<protein>
    <submittedName>
        <fullName evidence="6">Glycoside hydrolase family 28 protein</fullName>
    </submittedName>
</protein>
<dbReference type="InterPro" id="IPR036116">
    <property type="entry name" value="FN3_sf"/>
</dbReference>
<dbReference type="Proteomes" id="UP000824211">
    <property type="component" value="Unassembled WGS sequence"/>
</dbReference>
<dbReference type="CDD" id="cd00063">
    <property type="entry name" value="FN3"/>
    <property type="match status" value="1"/>
</dbReference>
<dbReference type="GO" id="GO:0004650">
    <property type="term" value="F:polygalacturonase activity"/>
    <property type="evidence" value="ECO:0007669"/>
    <property type="project" value="InterPro"/>
</dbReference>
<dbReference type="PROSITE" id="PS50853">
    <property type="entry name" value="FN3"/>
    <property type="match status" value="1"/>
</dbReference>
<reference evidence="6" key="2">
    <citation type="submission" date="2021-04" db="EMBL/GenBank/DDBJ databases">
        <authorList>
            <person name="Gilroy R."/>
        </authorList>
    </citation>
    <scope>NUCLEOTIDE SEQUENCE</scope>
    <source>
        <strain evidence="6">ChiHjej9B8-13557</strain>
    </source>
</reference>
<evidence type="ECO:0000256" key="4">
    <source>
        <dbReference type="RuleBase" id="RU361169"/>
    </source>
</evidence>
<dbReference type="InterPro" id="IPR013783">
    <property type="entry name" value="Ig-like_fold"/>
</dbReference>
<dbReference type="Gene3D" id="2.60.40.10">
    <property type="entry name" value="Immunoglobulins"/>
    <property type="match status" value="1"/>
</dbReference>
<comment type="caution">
    <text evidence="6">The sequence shown here is derived from an EMBL/GenBank/DDBJ whole genome shotgun (WGS) entry which is preliminary data.</text>
</comment>
<feature type="domain" description="Fibronectin type-III" evidence="5">
    <location>
        <begin position="1"/>
        <end position="82"/>
    </location>
</feature>
<proteinExistence type="inferred from homology"/>
<comment type="similarity">
    <text evidence="1 4">Belongs to the glycosyl hydrolase 28 family.</text>
</comment>
<dbReference type="InterPro" id="IPR000743">
    <property type="entry name" value="Glyco_hydro_28"/>
</dbReference>
<dbReference type="GO" id="GO:0005975">
    <property type="term" value="P:carbohydrate metabolic process"/>
    <property type="evidence" value="ECO:0007669"/>
    <property type="project" value="InterPro"/>
</dbReference>
<keyword evidence="3 4" id="KW-0326">Glycosidase</keyword>
<dbReference type="Pfam" id="PF12708">
    <property type="entry name" value="Pect-lyase_RHGA_epim"/>
    <property type="match status" value="1"/>
</dbReference>
<reference evidence="6" key="1">
    <citation type="journal article" date="2021" name="PeerJ">
        <title>Extensive microbial diversity within the chicken gut microbiome revealed by metagenomics and culture.</title>
        <authorList>
            <person name="Gilroy R."/>
            <person name="Ravi A."/>
            <person name="Getino M."/>
            <person name="Pursley I."/>
            <person name="Horton D.L."/>
            <person name="Alikhan N.F."/>
            <person name="Baker D."/>
            <person name="Gharbi K."/>
            <person name="Hall N."/>
            <person name="Watson M."/>
            <person name="Adriaenssens E.M."/>
            <person name="Foster-Nyarko E."/>
            <person name="Jarju S."/>
            <person name="Secka A."/>
            <person name="Antonio M."/>
            <person name="Oren A."/>
            <person name="Chaudhuri R.R."/>
            <person name="La Ragione R."/>
            <person name="Hildebrand F."/>
            <person name="Pallen M.J."/>
        </authorList>
    </citation>
    <scope>NUCLEOTIDE SEQUENCE</scope>
    <source>
        <strain evidence="6">ChiHjej9B8-13557</strain>
    </source>
</reference>
<evidence type="ECO:0000256" key="1">
    <source>
        <dbReference type="ARBA" id="ARBA00008834"/>
    </source>
</evidence>
<evidence type="ECO:0000313" key="6">
    <source>
        <dbReference type="EMBL" id="HJB59650.1"/>
    </source>
</evidence>
<evidence type="ECO:0000256" key="2">
    <source>
        <dbReference type="ARBA" id="ARBA00022801"/>
    </source>
</evidence>
<keyword evidence="2 4" id="KW-0378">Hydrolase</keyword>